<sequence length="64" mass="6889">MKLADSVGPGIVYERDGWQLLCVIDPVSSETTRSYRPESDVLTGVSTHGKPVAAYPRPTATGRV</sequence>
<dbReference type="Proteomes" id="UP000198937">
    <property type="component" value="Unassembled WGS sequence"/>
</dbReference>
<evidence type="ECO:0000313" key="2">
    <source>
        <dbReference type="EMBL" id="SCL45976.1"/>
    </source>
</evidence>
<protein>
    <submittedName>
        <fullName evidence="2">Uncharacterized protein</fullName>
    </submittedName>
</protein>
<dbReference type="STRING" id="683228.GA0070617_0105"/>
<dbReference type="EMBL" id="FMIA01000002">
    <property type="protein sequence ID" value="SCL45976.1"/>
    <property type="molecule type" value="Genomic_DNA"/>
</dbReference>
<evidence type="ECO:0000256" key="1">
    <source>
        <dbReference type="SAM" id="MobiDB-lite"/>
    </source>
</evidence>
<feature type="region of interest" description="Disordered" evidence="1">
    <location>
        <begin position="41"/>
        <end position="64"/>
    </location>
</feature>
<keyword evidence="3" id="KW-1185">Reference proteome</keyword>
<reference evidence="2 3" key="1">
    <citation type="submission" date="2016-06" db="EMBL/GenBank/DDBJ databases">
        <authorList>
            <person name="Kjaerup R.B."/>
            <person name="Dalgaard T.S."/>
            <person name="Juul-Madsen H.R."/>
        </authorList>
    </citation>
    <scope>NUCLEOTIDE SEQUENCE [LARGE SCALE GENOMIC DNA]</scope>
    <source>
        <strain evidence="2 3">DSM 45577</strain>
    </source>
</reference>
<gene>
    <name evidence="2" type="ORF">GA0070617_0105</name>
</gene>
<name>A0A1C6TW04_9ACTN</name>
<accession>A0A1C6TW04</accession>
<evidence type="ECO:0000313" key="3">
    <source>
        <dbReference type="Proteomes" id="UP000198937"/>
    </source>
</evidence>
<dbReference type="AlphaFoldDB" id="A0A1C6TW04"/>
<proteinExistence type="predicted"/>
<organism evidence="2 3">
    <name type="scientific">Micromonospora yangpuensis</name>
    <dbReference type="NCBI Taxonomy" id="683228"/>
    <lineage>
        <taxon>Bacteria</taxon>
        <taxon>Bacillati</taxon>
        <taxon>Actinomycetota</taxon>
        <taxon>Actinomycetes</taxon>
        <taxon>Micromonosporales</taxon>
        <taxon>Micromonosporaceae</taxon>
        <taxon>Micromonospora</taxon>
    </lineage>
</organism>